<name>A0A8H2NNK2_PSEFL</name>
<dbReference type="InterPro" id="IPR010879">
    <property type="entry name" value="DUF1508"/>
</dbReference>
<gene>
    <name evidence="3" type="ORF">PS900_00494</name>
</gene>
<dbReference type="SUPFAM" id="SSF160113">
    <property type="entry name" value="YegP-like"/>
    <property type="match status" value="1"/>
</dbReference>
<dbReference type="Proteomes" id="UP000325723">
    <property type="component" value="Unassembled WGS sequence"/>
</dbReference>
<sequence length="69" mass="7824">MSGISYFYIYKDTAAEWRWRFTAKNGKTIAVSSEGYNNLVDCEHAVGLMKAESPTAPVIGDDDYDRLRK</sequence>
<evidence type="ECO:0000259" key="2">
    <source>
        <dbReference type="Pfam" id="PF07411"/>
    </source>
</evidence>
<dbReference type="InterPro" id="IPR036913">
    <property type="entry name" value="YegP-like_sf"/>
</dbReference>
<evidence type="ECO:0000256" key="1">
    <source>
        <dbReference type="ARBA" id="ARBA00007576"/>
    </source>
</evidence>
<dbReference type="Pfam" id="PF07411">
    <property type="entry name" value="DUF1508"/>
    <property type="match status" value="1"/>
</dbReference>
<organism evidence="3 4">
    <name type="scientific">Pseudomonas fluorescens</name>
    <dbReference type="NCBI Taxonomy" id="294"/>
    <lineage>
        <taxon>Bacteria</taxon>
        <taxon>Pseudomonadati</taxon>
        <taxon>Pseudomonadota</taxon>
        <taxon>Gammaproteobacteria</taxon>
        <taxon>Pseudomonadales</taxon>
        <taxon>Pseudomonadaceae</taxon>
        <taxon>Pseudomonas</taxon>
    </lineage>
</organism>
<comment type="caution">
    <text evidence="3">The sequence shown here is derived from an EMBL/GenBank/DDBJ whole genome shotgun (WGS) entry which is preliminary data.</text>
</comment>
<evidence type="ECO:0000313" key="3">
    <source>
        <dbReference type="EMBL" id="VVO54906.1"/>
    </source>
</evidence>
<feature type="domain" description="DUF1508" evidence="2">
    <location>
        <begin position="12"/>
        <end position="58"/>
    </location>
</feature>
<reference evidence="3 4" key="1">
    <citation type="submission" date="2019-09" db="EMBL/GenBank/DDBJ databases">
        <authorList>
            <person name="Chandra G."/>
            <person name="Truman W A."/>
        </authorList>
    </citation>
    <scope>NUCLEOTIDE SEQUENCE [LARGE SCALE GENOMIC DNA]</scope>
    <source>
        <strain evidence="3">PS900</strain>
    </source>
</reference>
<comment type="similarity">
    <text evidence="1">Belongs to the UPF0339 family. Duplicated subfamily.</text>
</comment>
<protein>
    <recommendedName>
        <fullName evidence="2">DUF1508 domain-containing protein</fullName>
    </recommendedName>
</protein>
<dbReference type="AlphaFoldDB" id="A0A8H2NNK2"/>
<dbReference type="RefSeq" id="WP_150756869.1">
    <property type="nucleotide sequence ID" value="NZ_CABVIE010000001.1"/>
</dbReference>
<dbReference type="Gene3D" id="3.30.160.160">
    <property type="entry name" value="YegP-like"/>
    <property type="match status" value="1"/>
</dbReference>
<proteinExistence type="inferred from homology"/>
<dbReference type="EMBL" id="CABVIE010000001">
    <property type="protein sequence ID" value="VVO54906.1"/>
    <property type="molecule type" value="Genomic_DNA"/>
</dbReference>
<accession>A0A8H2NNK2</accession>
<evidence type="ECO:0000313" key="4">
    <source>
        <dbReference type="Proteomes" id="UP000325723"/>
    </source>
</evidence>